<reference evidence="1 2" key="1">
    <citation type="journal article" date="2018" name="IMA Fungus">
        <title>IMA Genome-F 10: Nine draft genome sequences of Claviceps purpurea s.lat., including C. arundinis, C. humidiphila, and C. cf. spartinae, pseudomolecules for the pitch canker pathogen Fusarium circinatum, draft genome of Davidsoniella eucalypti, Grosmannia galeiformis, Quambalaria eucalypti, and Teratosphaeria destructans.</title>
        <authorList>
            <person name="Wingfield B.D."/>
            <person name="Liu M."/>
            <person name="Nguyen H.D."/>
            <person name="Lane F.A."/>
            <person name="Morgan S.W."/>
            <person name="De Vos L."/>
            <person name="Wilken P.M."/>
            <person name="Duong T.A."/>
            <person name="Aylward J."/>
            <person name="Coetzee M.P."/>
            <person name="Dadej K."/>
            <person name="De Beer Z.W."/>
            <person name="Findlay W."/>
            <person name="Havenga M."/>
            <person name="Kolarik M."/>
            <person name="Menzies J.G."/>
            <person name="Naidoo K."/>
            <person name="Pochopski O."/>
            <person name="Shoukouhi P."/>
            <person name="Santana Q.C."/>
            <person name="Seifert K.A."/>
            <person name="Soal N."/>
            <person name="Steenkamp E.T."/>
            <person name="Tatham C.T."/>
            <person name="van der Nest M.A."/>
            <person name="Wingfield M.J."/>
        </authorList>
    </citation>
    <scope>NUCLEOTIDE SEQUENCE [LARGE SCALE GENOMIC DNA]</scope>
    <source>
        <strain evidence="1">CMW44962</strain>
    </source>
</reference>
<name>A0A9W7W4Q0_9PEZI</name>
<dbReference type="EMBL" id="RIBY02000791">
    <property type="protein sequence ID" value="KAH9837400.1"/>
    <property type="molecule type" value="Genomic_DNA"/>
</dbReference>
<dbReference type="AlphaFoldDB" id="A0A9W7W4Q0"/>
<dbReference type="PANTHER" id="PTHR42085:SF2">
    <property type="entry name" value="F-BOX DOMAIN-CONTAINING PROTEIN"/>
    <property type="match status" value="1"/>
</dbReference>
<reference evidence="1 2" key="2">
    <citation type="journal article" date="2021" name="Curr. Genet.">
        <title>Genetic response to nitrogen starvation in the aggressive Eucalyptus foliar pathogen Teratosphaeria destructans.</title>
        <authorList>
            <person name="Havenga M."/>
            <person name="Wingfield B.D."/>
            <person name="Wingfield M.J."/>
            <person name="Dreyer L.L."/>
            <person name="Roets F."/>
            <person name="Aylward J."/>
        </authorList>
    </citation>
    <scope>NUCLEOTIDE SEQUENCE [LARGE SCALE GENOMIC DNA]</scope>
    <source>
        <strain evidence="1">CMW44962</strain>
    </source>
</reference>
<comment type="caution">
    <text evidence="1">The sequence shown here is derived from an EMBL/GenBank/DDBJ whole genome shotgun (WGS) entry which is preliminary data.</text>
</comment>
<evidence type="ECO:0008006" key="3">
    <source>
        <dbReference type="Google" id="ProtNLM"/>
    </source>
</evidence>
<evidence type="ECO:0000313" key="1">
    <source>
        <dbReference type="EMBL" id="KAH9837400.1"/>
    </source>
</evidence>
<protein>
    <recommendedName>
        <fullName evidence="3">F-box domain-containing protein</fullName>
    </recommendedName>
</protein>
<gene>
    <name evidence="1" type="ORF">Tdes44962_MAKER08366</name>
</gene>
<dbReference type="PANTHER" id="PTHR42085">
    <property type="entry name" value="F-BOX DOMAIN-CONTAINING PROTEIN"/>
    <property type="match status" value="1"/>
</dbReference>
<evidence type="ECO:0000313" key="2">
    <source>
        <dbReference type="Proteomes" id="UP001138500"/>
    </source>
</evidence>
<sequence length="196" mass="22548">MPGDSSPCRFLALPPELRNTIYEYLLVYKYGITLSRRIIGVHCMPPLLRTCRQIKTEASAIYYSQNDFTAIIPSPSPGRDGAVWSWFEMLGAENCALIRCLHLRWLDLRACRQFAKEYATVARDEELAGDRPDVDRFVEEKMVPLAAGDFQALLDKGLQMTAFDFASDEWCGKGRISHYAQAWARAMKRRKERMMR</sequence>
<dbReference type="InterPro" id="IPR038883">
    <property type="entry name" value="AN11006-like"/>
</dbReference>
<dbReference type="Proteomes" id="UP001138500">
    <property type="component" value="Unassembled WGS sequence"/>
</dbReference>
<keyword evidence="2" id="KW-1185">Reference proteome</keyword>
<dbReference type="OrthoDB" id="62952at2759"/>
<proteinExistence type="predicted"/>
<organism evidence="1 2">
    <name type="scientific">Teratosphaeria destructans</name>
    <dbReference type="NCBI Taxonomy" id="418781"/>
    <lineage>
        <taxon>Eukaryota</taxon>
        <taxon>Fungi</taxon>
        <taxon>Dikarya</taxon>
        <taxon>Ascomycota</taxon>
        <taxon>Pezizomycotina</taxon>
        <taxon>Dothideomycetes</taxon>
        <taxon>Dothideomycetidae</taxon>
        <taxon>Mycosphaerellales</taxon>
        <taxon>Teratosphaeriaceae</taxon>
        <taxon>Teratosphaeria</taxon>
    </lineage>
</organism>
<accession>A0A9W7W4Q0</accession>